<dbReference type="InterPro" id="IPR049452">
    <property type="entry name" value="Anoctamin_TM"/>
</dbReference>
<keyword evidence="4 6" id="KW-0472">Membrane</keyword>
<dbReference type="Pfam" id="PF20877">
    <property type="entry name" value="Anoctamin_N"/>
    <property type="match status" value="1"/>
</dbReference>
<accession>A0A8J2I1R8</accession>
<reference evidence="9" key="1">
    <citation type="submission" date="2021-05" db="EMBL/GenBank/DDBJ databases">
        <authorList>
            <person name="Stam R."/>
        </authorList>
    </citation>
    <scope>NUCLEOTIDE SEQUENCE</scope>
    <source>
        <strain evidence="9">CS162</strain>
    </source>
</reference>
<dbReference type="OrthoDB" id="296386at2759"/>
<dbReference type="GO" id="GO:0005254">
    <property type="term" value="F:chloride channel activity"/>
    <property type="evidence" value="ECO:0007669"/>
    <property type="project" value="TreeGrafter"/>
</dbReference>
<dbReference type="InterPro" id="IPR049456">
    <property type="entry name" value="Anoctamin_N_fung"/>
</dbReference>
<dbReference type="RefSeq" id="XP_043169177.1">
    <property type="nucleotide sequence ID" value="XM_043313242.1"/>
</dbReference>
<dbReference type="GO" id="GO:0016020">
    <property type="term" value="C:membrane"/>
    <property type="evidence" value="ECO:0007669"/>
    <property type="project" value="UniProtKB-SubCell"/>
</dbReference>
<feature type="domain" description="Anoctamin transmembrane" evidence="7">
    <location>
        <begin position="180"/>
        <end position="645"/>
    </location>
</feature>
<feature type="region of interest" description="Disordered" evidence="5">
    <location>
        <begin position="472"/>
        <end position="493"/>
    </location>
</feature>
<feature type="transmembrane region" description="Helical" evidence="6">
    <location>
        <begin position="219"/>
        <end position="238"/>
    </location>
</feature>
<comment type="subcellular location">
    <subcellularLocation>
        <location evidence="1">Membrane</location>
        <topology evidence="1">Multi-pass membrane protein</topology>
    </subcellularLocation>
</comment>
<feature type="transmembrane region" description="Helical" evidence="6">
    <location>
        <begin position="291"/>
        <end position="312"/>
    </location>
</feature>
<dbReference type="InterPro" id="IPR007632">
    <property type="entry name" value="Anoctamin"/>
</dbReference>
<evidence type="ECO:0000313" key="10">
    <source>
        <dbReference type="Proteomes" id="UP000676310"/>
    </source>
</evidence>
<comment type="caution">
    <text evidence="9">The sequence shown here is derived from an EMBL/GenBank/DDBJ whole genome shotgun (WGS) entry which is preliminary data.</text>
</comment>
<keyword evidence="10" id="KW-1185">Reference proteome</keyword>
<organism evidence="9 10">
    <name type="scientific">Alternaria atra</name>
    <dbReference type="NCBI Taxonomy" id="119953"/>
    <lineage>
        <taxon>Eukaryota</taxon>
        <taxon>Fungi</taxon>
        <taxon>Dikarya</taxon>
        <taxon>Ascomycota</taxon>
        <taxon>Pezizomycotina</taxon>
        <taxon>Dothideomycetes</taxon>
        <taxon>Pleosporomycetidae</taxon>
        <taxon>Pleosporales</taxon>
        <taxon>Pleosporineae</taxon>
        <taxon>Pleosporaceae</taxon>
        <taxon>Alternaria</taxon>
        <taxon>Alternaria sect. Ulocladioides</taxon>
    </lineage>
</organism>
<gene>
    <name evidence="9" type="ORF">ALTATR162_LOCUS5623</name>
</gene>
<feature type="domain" description="Anoctamin alpha-beta plait" evidence="8">
    <location>
        <begin position="26"/>
        <end position="147"/>
    </location>
</feature>
<feature type="transmembrane region" description="Helical" evidence="6">
    <location>
        <begin position="332"/>
        <end position="356"/>
    </location>
</feature>
<proteinExistence type="predicted"/>
<evidence type="ECO:0000259" key="8">
    <source>
        <dbReference type="Pfam" id="PF20877"/>
    </source>
</evidence>
<dbReference type="EMBL" id="CAJRGZ010000019">
    <property type="protein sequence ID" value="CAG5159539.1"/>
    <property type="molecule type" value="Genomic_DNA"/>
</dbReference>
<dbReference type="AlphaFoldDB" id="A0A8J2I1R8"/>
<dbReference type="Pfam" id="PF04547">
    <property type="entry name" value="Anoctamin"/>
    <property type="match status" value="1"/>
</dbReference>
<dbReference type="GeneID" id="67017422"/>
<evidence type="ECO:0000256" key="6">
    <source>
        <dbReference type="SAM" id="Phobius"/>
    </source>
</evidence>
<dbReference type="GO" id="GO:0032541">
    <property type="term" value="C:cortical endoplasmic reticulum"/>
    <property type="evidence" value="ECO:0007669"/>
    <property type="project" value="TreeGrafter"/>
</dbReference>
<feature type="transmembrane region" description="Helical" evidence="6">
    <location>
        <begin position="377"/>
        <end position="398"/>
    </location>
</feature>
<feature type="transmembrane region" description="Helical" evidence="6">
    <location>
        <begin position="188"/>
        <end position="213"/>
    </location>
</feature>
<evidence type="ECO:0000256" key="2">
    <source>
        <dbReference type="ARBA" id="ARBA00022692"/>
    </source>
</evidence>
<evidence type="ECO:0000259" key="7">
    <source>
        <dbReference type="Pfam" id="PF04547"/>
    </source>
</evidence>
<keyword evidence="3 6" id="KW-1133">Transmembrane helix</keyword>
<evidence type="ECO:0008006" key="11">
    <source>
        <dbReference type="Google" id="ProtNLM"/>
    </source>
</evidence>
<dbReference type="PANTHER" id="PTHR12308:SF77">
    <property type="entry name" value="MEMBRANE STRESS RESPONSE PROTEIN (IST2), PUTATIVE (AFU_ORTHOLOGUE AFUA_4G03330)-RELATED"/>
    <property type="match status" value="1"/>
</dbReference>
<evidence type="ECO:0000313" key="9">
    <source>
        <dbReference type="EMBL" id="CAG5159539.1"/>
    </source>
</evidence>
<evidence type="ECO:0000256" key="5">
    <source>
        <dbReference type="SAM" id="MobiDB-lite"/>
    </source>
</evidence>
<protein>
    <recommendedName>
        <fullName evidence="11">Plasma membrane channel protein</fullName>
    </recommendedName>
</protein>
<evidence type="ECO:0000256" key="1">
    <source>
        <dbReference type="ARBA" id="ARBA00004141"/>
    </source>
</evidence>
<dbReference type="PANTHER" id="PTHR12308">
    <property type="entry name" value="ANOCTAMIN"/>
    <property type="match status" value="1"/>
</dbReference>
<keyword evidence="2 6" id="KW-0812">Transmembrane</keyword>
<sequence length="724" mass="82582">MQIRPLKRSDTTLSDDTELTNITYNDKYVVVYDFCNVDDDVAIAECKTLLHDLEGAGLHTEVRPGYDQTLLVFVQAPRDLLGNTVYKSRVKDWLYGITKNHPGGTAKTVVTAAFEAEDLLSMYHLVNWRKELGGAGITPGFPPWENVTSIFPLHNQGANRALLAHLSTRVFLEPADLDRIRDLWGAKVAFYFAFIQTYFRSLVFPCAAGIFAWAFLPKYSLLFAMLIGVWCTVFLEYWKIKQTDLAIRWNVRGVGDLKVNRPQFRYEQEIIDSAGRVRHVFPRWKRIARQLVVIPFVLISTLLLGILIAFVFTIETFIGEAYEGPYKFYLEYLPTVLLAVFLPYATSFLEDIATALTEYENHRTADHYEMSLTQKIFVLNSITNYLPILLTAFVYVPFGGKVVPLLQHVIDAVLGAQSRSKMVFRADPDRLRNEVIALTVTGQVSGAVEELALPWLKTQLKQWWRDRQATRTQNRSSDSYERPTEEDPAESRFLRRTRRQALRPSYNVQDDIAEMVIQFGYLALFSPVWPLVPIGFFINNWIELRSDFLKICVEHQRPHPTRSDGIGPWVASLESLTWLGSVSSAAIVHMFGTQRFLGEYLGLSTWASLPVTILISEHIFMGFRAAVRFALSRIGSEQTRKERAERYAKRKKHLDELEASAEKKSHLDVTERERRKSVRINAADIFWTKQADMGASADAGVSIIKALKSAQKESVLTGRENKID</sequence>
<feature type="compositionally biased region" description="Basic and acidic residues" evidence="5">
    <location>
        <begin position="478"/>
        <end position="493"/>
    </location>
</feature>
<evidence type="ECO:0000256" key="4">
    <source>
        <dbReference type="ARBA" id="ARBA00023136"/>
    </source>
</evidence>
<evidence type="ECO:0000256" key="3">
    <source>
        <dbReference type="ARBA" id="ARBA00022989"/>
    </source>
</evidence>
<dbReference type="Proteomes" id="UP000676310">
    <property type="component" value="Unassembled WGS sequence"/>
</dbReference>
<name>A0A8J2I1R8_9PLEO</name>